<dbReference type="GeneID" id="301047788"/>
<feature type="transmembrane region" description="Helical" evidence="5">
    <location>
        <begin position="323"/>
        <end position="343"/>
    </location>
</feature>
<dbReference type="PIRSF" id="PIRSF031578">
    <property type="entry name" value="Uncharacterised_Vanz_RDD-cont"/>
    <property type="match status" value="1"/>
</dbReference>
<comment type="caution">
    <text evidence="8">The sequence shown here is derived from an EMBL/GenBank/DDBJ whole genome shotgun (WGS) entry which is preliminary data.</text>
</comment>
<evidence type="ECO:0000256" key="5">
    <source>
        <dbReference type="SAM" id="Phobius"/>
    </source>
</evidence>
<dbReference type="eggNOG" id="COG4767">
    <property type="taxonomic scope" value="Bacteria"/>
</dbReference>
<evidence type="ECO:0000256" key="2">
    <source>
        <dbReference type="ARBA" id="ARBA00022692"/>
    </source>
</evidence>
<dbReference type="AlphaFoldDB" id="S4NJV4"/>
<dbReference type="PANTHER" id="PTHR36834">
    <property type="entry name" value="MEMBRANE PROTEIN-RELATED"/>
    <property type="match status" value="1"/>
</dbReference>
<feature type="transmembrane region" description="Helical" evidence="5">
    <location>
        <begin position="174"/>
        <end position="197"/>
    </location>
</feature>
<protein>
    <submittedName>
        <fullName evidence="8">Integral membrane protein</fullName>
    </submittedName>
</protein>
<sequence>MSSYIHVIYTAAIIFPMLAILITLPILLFSYHRYGALPKWSIFMIYTFVFYMLCAYFLTILPLPSQSFVRHLTTPTHNFVPFTFVTEFIKYNPFSLTHPGTWVAALKAPTVIQPVFNIFLTVPFGFYMHYYFQRSWKQTILFSFCLSLFFELTQISGLYGIYPRPYRLFDVDDLLLNTTGGIIGAWGAKILSPILPTKQDVTTRTMALSRNVSPVRRIAALAVDWIIISIVSSVFGIFLKPDWIGTAICFVVFILGFELFTQRTIGMRLVGIRIVDLQGQNASWIRILVRNLFGYGVIGGLYEVIGRLLDMTGTAPTSQLDNILHWVLILSFFLLLVLVDLLIDWFSQKHLLFFERLSGTDTKPIK</sequence>
<feature type="transmembrane region" description="Helical" evidence="5">
    <location>
        <begin position="218"/>
        <end position="237"/>
    </location>
</feature>
<dbReference type="OrthoDB" id="4822551at2"/>
<accession>S4NJV4</accession>
<keyword evidence="3 5" id="KW-1133">Transmembrane helix</keyword>
<evidence type="ECO:0000313" key="9">
    <source>
        <dbReference type="Proteomes" id="UP000016361"/>
    </source>
</evidence>
<evidence type="ECO:0000313" key="8">
    <source>
        <dbReference type="EMBL" id="GAD16181.1"/>
    </source>
</evidence>
<dbReference type="InterPro" id="IPR053150">
    <property type="entry name" value="Teicoplanin_resist-assoc"/>
</dbReference>
<organism evidence="8 9">
    <name type="scientific">Lentilactobacillus otakiensis DSM 19908 = JCM 15040</name>
    <dbReference type="NCBI Taxonomy" id="1423780"/>
    <lineage>
        <taxon>Bacteria</taxon>
        <taxon>Bacillati</taxon>
        <taxon>Bacillota</taxon>
        <taxon>Bacilli</taxon>
        <taxon>Lactobacillales</taxon>
        <taxon>Lactobacillaceae</taxon>
        <taxon>Lentilactobacillus</taxon>
    </lineage>
</organism>
<keyword evidence="9" id="KW-1185">Reference proteome</keyword>
<reference evidence="9" key="1">
    <citation type="journal article" date="2013" name="Genome Announc.">
        <title>Draft Genome Sequence of D-Branched-Chain Amino Acid Producer Lactobacillus otakiensis JCM 15040T, Isolated from a Traditional Japanese Pickle.</title>
        <authorList>
            <person name="Doi K."/>
            <person name="Mori K."/>
            <person name="Mutaguchi Y."/>
            <person name="Tashiro K."/>
            <person name="Fujino Y."/>
            <person name="Ohmori T."/>
            <person name="Kuhara S."/>
            <person name="Ohshima T."/>
        </authorList>
    </citation>
    <scope>NUCLEOTIDE SEQUENCE [LARGE SCALE GENOMIC DNA]</scope>
    <source>
        <strain evidence="9">JCM 15040</strain>
    </source>
</reference>
<dbReference type="Pfam" id="PF06271">
    <property type="entry name" value="RDD"/>
    <property type="match status" value="1"/>
</dbReference>
<dbReference type="Pfam" id="PF04892">
    <property type="entry name" value="VanZ"/>
    <property type="match status" value="1"/>
</dbReference>
<dbReference type="InterPro" id="IPR010432">
    <property type="entry name" value="RDD"/>
</dbReference>
<dbReference type="EMBL" id="BASH01000002">
    <property type="protein sequence ID" value="GAD16181.1"/>
    <property type="molecule type" value="Genomic_DNA"/>
</dbReference>
<feature type="transmembrane region" description="Helical" evidence="5">
    <location>
        <begin position="111"/>
        <end position="132"/>
    </location>
</feature>
<dbReference type="STRING" id="1423780.FD05_GL000520"/>
<proteinExistence type="predicted"/>
<evidence type="ECO:0000256" key="1">
    <source>
        <dbReference type="ARBA" id="ARBA00004141"/>
    </source>
</evidence>
<feature type="transmembrane region" description="Helical" evidence="5">
    <location>
        <begin position="243"/>
        <end position="261"/>
    </location>
</feature>
<name>S4NJV4_9LACO</name>
<feature type="transmembrane region" description="Helical" evidence="5">
    <location>
        <begin position="282"/>
        <end position="303"/>
    </location>
</feature>
<evidence type="ECO:0000256" key="3">
    <source>
        <dbReference type="ARBA" id="ARBA00022989"/>
    </source>
</evidence>
<dbReference type="Proteomes" id="UP000016361">
    <property type="component" value="Unassembled WGS sequence"/>
</dbReference>
<keyword evidence="4 5" id="KW-0472">Membrane</keyword>
<dbReference type="InterPro" id="IPR021192">
    <property type="entry name" value="UCP031578_Vanz/RDD"/>
</dbReference>
<feature type="domain" description="RDD" evidence="7">
    <location>
        <begin position="213"/>
        <end position="350"/>
    </location>
</feature>
<comment type="subcellular location">
    <subcellularLocation>
        <location evidence="1">Membrane</location>
        <topology evidence="1">Multi-pass membrane protein</topology>
    </subcellularLocation>
</comment>
<evidence type="ECO:0000259" key="6">
    <source>
        <dbReference type="Pfam" id="PF04892"/>
    </source>
</evidence>
<dbReference type="RefSeq" id="WP_020280634.1">
    <property type="nucleotide sequence ID" value="NZ_AZED01000011.1"/>
</dbReference>
<dbReference type="PATRIC" id="fig|1423780.4.peg.520"/>
<dbReference type="GO" id="GO:0016020">
    <property type="term" value="C:membrane"/>
    <property type="evidence" value="ECO:0007669"/>
    <property type="project" value="UniProtKB-SubCell"/>
</dbReference>
<feature type="transmembrane region" description="Helical" evidence="5">
    <location>
        <begin position="139"/>
        <end position="162"/>
    </location>
</feature>
<dbReference type="InterPro" id="IPR006976">
    <property type="entry name" value="VanZ-like"/>
</dbReference>
<evidence type="ECO:0000256" key="4">
    <source>
        <dbReference type="ARBA" id="ARBA00023136"/>
    </source>
</evidence>
<feature type="transmembrane region" description="Helical" evidence="5">
    <location>
        <begin position="6"/>
        <end position="31"/>
    </location>
</feature>
<feature type="domain" description="VanZ-like" evidence="6">
    <location>
        <begin position="48"/>
        <end position="191"/>
    </location>
</feature>
<keyword evidence="2 5" id="KW-0812">Transmembrane</keyword>
<feature type="transmembrane region" description="Helical" evidence="5">
    <location>
        <begin position="43"/>
        <end position="63"/>
    </location>
</feature>
<gene>
    <name evidence="8" type="ORF">LOT_0719</name>
</gene>
<evidence type="ECO:0000259" key="7">
    <source>
        <dbReference type="Pfam" id="PF06271"/>
    </source>
</evidence>
<dbReference type="PANTHER" id="PTHR36834:SF1">
    <property type="entry name" value="INTEGRAL MEMBRANE PROTEIN"/>
    <property type="match status" value="1"/>
</dbReference>